<dbReference type="Gene3D" id="3.30.420.10">
    <property type="entry name" value="Ribonuclease H-like superfamily/Ribonuclease H"/>
    <property type="match status" value="1"/>
</dbReference>
<organism evidence="1 2">
    <name type="scientific">Halogeometricum limi</name>
    <dbReference type="NCBI Taxonomy" id="555875"/>
    <lineage>
        <taxon>Archaea</taxon>
        <taxon>Methanobacteriati</taxon>
        <taxon>Methanobacteriota</taxon>
        <taxon>Stenosarchaea group</taxon>
        <taxon>Halobacteria</taxon>
        <taxon>Halobacteriales</taxon>
        <taxon>Haloferacaceae</taxon>
        <taxon>Halogeometricum</taxon>
    </lineage>
</organism>
<sequence length="252" mass="29070">MGTLVLDIETASPFEEPKENETEYFEWLSVAVAFVGDDGETDTEVLFRRGDWRDEHTADLLDRLVLWCAERDIDRTLTYNGARFDVKHLVNWAASLEAKNVRRDAVSDLLTCFPHHVDVAKAAADVHEAELWDEQVVLPDWKAYQLEGIDNDTVWYRDYDFNPDFFEQLGIDDRMVKGAHVGRVLGERYVDGVAAGLHETRTHRELRRLLTDYSLSDVVDLFRLYESLGGAQLDETYHYPADAVTDTLDRRR</sequence>
<gene>
    <name evidence="1" type="ORF">SAMN04488124_2246</name>
</gene>
<dbReference type="SUPFAM" id="SSF53098">
    <property type="entry name" value="Ribonuclease H-like"/>
    <property type="match status" value="1"/>
</dbReference>
<evidence type="ECO:0000313" key="2">
    <source>
        <dbReference type="Proteomes" id="UP000243250"/>
    </source>
</evidence>
<proteinExistence type="predicted"/>
<dbReference type="OrthoDB" id="323192at2157"/>
<dbReference type="EMBL" id="FOYS01000003">
    <property type="protein sequence ID" value="SFR53857.1"/>
    <property type="molecule type" value="Genomic_DNA"/>
</dbReference>
<dbReference type="GO" id="GO:0003676">
    <property type="term" value="F:nucleic acid binding"/>
    <property type="evidence" value="ECO:0007669"/>
    <property type="project" value="InterPro"/>
</dbReference>
<evidence type="ECO:0000313" key="1">
    <source>
        <dbReference type="EMBL" id="SFR53857.1"/>
    </source>
</evidence>
<name>A0A1I6HHT2_9EURY</name>
<accession>A0A1I6HHT2</accession>
<dbReference type="Proteomes" id="UP000243250">
    <property type="component" value="Unassembled WGS sequence"/>
</dbReference>
<protein>
    <submittedName>
        <fullName evidence="1">Uncharacterized protein</fullName>
    </submittedName>
</protein>
<reference evidence="2" key="1">
    <citation type="submission" date="2016-10" db="EMBL/GenBank/DDBJ databases">
        <authorList>
            <person name="Varghese N."/>
            <person name="Submissions S."/>
        </authorList>
    </citation>
    <scope>NUCLEOTIDE SEQUENCE [LARGE SCALE GENOMIC DNA]</scope>
    <source>
        <strain evidence="2">CGMCC 1.8711</strain>
    </source>
</reference>
<dbReference type="InterPro" id="IPR036397">
    <property type="entry name" value="RNaseH_sf"/>
</dbReference>
<dbReference type="InterPro" id="IPR012337">
    <property type="entry name" value="RNaseH-like_sf"/>
</dbReference>
<dbReference type="AlphaFoldDB" id="A0A1I6HHT2"/>
<keyword evidence="2" id="KW-1185">Reference proteome</keyword>
<dbReference type="RefSeq" id="WP_089880696.1">
    <property type="nucleotide sequence ID" value="NZ_FOYS01000003.1"/>
</dbReference>